<comment type="catalytic activity">
    <reaction evidence="6">
        <text>(3S)-3-hydroxy-3-methylglutaryl-CoA = acetoacetate + acetyl-CoA</text>
        <dbReference type="Rhea" id="RHEA:24404"/>
        <dbReference type="ChEBI" id="CHEBI:13705"/>
        <dbReference type="ChEBI" id="CHEBI:43074"/>
        <dbReference type="ChEBI" id="CHEBI:57288"/>
        <dbReference type="EC" id="4.1.3.4"/>
    </reaction>
</comment>
<proteinExistence type="inferred from homology"/>
<dbReference type="PANTHER" id="PTHR42738">
    <property type="entry name" value="HYDROXYMETHYLGLUTARYL-COA LYASE"/>
    <property type="match status" value="1"/>
</dbReference>
<dbReference type="GO" id="GO:0046872">
    <property type="term" value="F:metal ion binding"/>
    <property type="evidence" value="ECO:0007669"/>
    <property type="project" value="UniProtKB-KW"/>
</dbReference>
<organism evidence="8 9">
    <name type="scientific">Coemansia asiatica</name>
    <dbReference type="NCBI Taxonomy" id="1052880"/>
    <lineage>
        <taxon>Eukaryota</taxon>
        <taxon>Fungi</taxon>
        <taxon>Fungi incertae sedis</taxon>
        <taxon>Zoopagomycota</taxon>
        <taxon>Kickxellomycotina</taxon>
        <taxon>Kickxellomycetes</taxon>
        <taxon>Kickxellales</taxon>
        <taxon>Kickxellaceae</taxon>
        <taxon>Coemansia</taxon>
    </lineage>
</organism>
<dbReference type="GO" id="GO:0046951">
    <property type="term" value="P:ketone body biosynthetic process"/>
    <property type="evidence" value="ECO:0007669"/>
    <property type="project" value="TreeGrafter"/>
</dbReference>
<dbReference type="GO" id="GO:0004419">
    <property type="term" value="F:hydroxymethylglutaryl-CoA lyase activity"/>
    <property type="evidence" value="ECO:0007669"/>
    <property type="project" value="UniProtKB-EC"/>
</dbReference>
<dbReference type="PROSITE" id="PS50991">
    <property type="entry name" value="PYR_CT"/>
    <property type="match status" value="1"/>
</dbReference>
<keyword evidence="5" id="KW-0456">Lyase</keyword>
<keyword evidence="4" id="KW-0479">Metal-binding</keyword>
<dbReference type="Gene3D" id="3.20.20.70">
    <property type="entry name" value="Aldolase class I"/>
    <property type="match status" value="1"/>
</dbReference>
<evidence type="ECO:0000256" key="6">
    <source>
        <dbReference type="ARBA" id="ARBA00049877"/>
    </source>
</evidence>
<dbReference type="NCBIfam" id="NF004283">
    <property type="entry name" value="PRK05692.1"/>
    <property type="match status" value="1"/>
</dbReference>
<evidence type="ECO:0000256" key="1">
    <source>
        <dbReference type="ARBA" id="ARBA00005143"/>
    </source>
</evidence>
<dbReference type="EC" id="4.1.3.4" evidence="3"/>
<comment type="caution">
    <text evidence="8">The sequence shown here is derived from an EMBL/GenBank/DDBJ whole genome shotgun (WGS) entry which is preliminary data.</text>
</comment>
<dbReference type="PROSITE" id="PS01062">
    <property type="entry name" value="HMG_COA_LYASE"/>
    <property type="match status" value="1"/>
</dbReference>
<reference evidence="8" key="1">
    <citation type="submission" date="2022-07" db="EMBL/GenBank/DDBJ databases">
        <title>Phylogenomic reconstructions and comparative analyses of Kickxellomycotina fungi.</title>
        <authorList>
            <person name="Reynolds N.K."/>
            <person name="Stajich J.E."/>
            <person name="Barry K."/>
            <person name="Grigoriev I.V."/>
            <person name="Crous P."/>
            <person name="Smith M.E."/>
        </authorList>
    </citation>
    <scope>NUCLEOTIDE SEQUENCE</scope>
    <source>
        <strain evidence="8">NBRC 105413</strain>
    </source>
</reference>
<keyword evidence="9" id="KW-1185">Reference proteome</keyword>
<comment type="pathway">
    <text evidence="1">Metabolic intermediate metabolism; (S)-3-hydroxy-3-methylglutaryl-CoA degradation; acetoacetate from (S)-3-hydroxy-3-methylglutaryl-CoA: step 1/1.</text>
</comment>
<dbReference type="EMBL" id="JANBOH010000036">
    <property type="protein sequence ID" value="KAJ1647191.1"/>
    <property type="molecule type" value="Genomic_DNA"/>
</dbReference>
<evidence type="ECO:0000256" key="3">
    <source>
        <dbReference type="ARBA" id="ARBA00012910"/>
    </source>
</evidence>
<dbReference type="PANTHER" id="PTHR42738:SF7">
    <property type="entry name" value="HYDROXYMETHYLGLUTARYL-COA LYASE"/>
    <property type="match status" value="1"/>
</dbReference>
<dbReference type="Pfam" id="PF00682">
    <property type="entry name" value="HMGL-like"/>
    <property type="match status" value="1"/>
</dbReference>
<comment type="similarity">
    <text evidence="2">Belongs to the HMG-CoA lyase family.</text>
</comment>
<protein>
    <recommendedName>
        <fullName evidence="3">hydroxymethylglutaryl-CoA lyase</fullName>
        <ecNumber evidence="3">4.1.3.4</ecNumber>
    </recommendedName>
</protein>
<dbReference type="AlphaFoldDB" id="A0A9W7XP31"/>
<dbReference type="Proteomes" id="UP001145021">
    <property type="component" value="Unassembled WGS sequence"/>
</dbReference>
<evidence type="ECO:0000313" key="8">
    <source>
        <dbReference type="EMBL" id="KAJ1647191.1"/>
    </source>
</evidence>
<dbReference type="InterPro" id="IPR043594">
    <property type="entry name" value="HMGL"/>
</dbReference>
<dbReference type="CDD" id="cd07938">
    <property type="entry name" value="DRE_TIM_HMGL"/>
    <property type="match status" value="1"/>
</dbReference>
<dbReference type="SUPFAM" id="SSF51569">
    <property type="entry name" value="Aldolase"/>
    <property type="match status" value="1"/>
</dbReference>
<name>A0A9W7XP31_9FUNG</name>
<dbReference type="InterPro" id="IPR000891">
    <property type="entry name" value="PYR_CT"/>
</dbReference>
<dbReference type="FunFam" id="3.20.20.70:FF:000201">
    <property type="entry name" value="Hydroxymethylglutaryl-CoA lyase"/>
    <property type="match status" value="1"/>
</dbReference>
<dbReference type="InterPro" id="IPR000138">
    <property type="entry name" value="HMG_CoA_lyase_AS"/>
</dbReference>
<sequence>MSATRISSFTAGLLSRKASRAAGLASCSRTFSSTRLVLKETNTSATSPFFPATSSFVRIVEVGPRDGLQNEKKLIPTETKVALINRLADAGLSVVEATSFVSPKWVPQMGDAKQVMAQITRKPGVSYPVLTPNVKGLEAAIAAGAQEVAIFGAASESFSQKNINCSISESIKRLAAVADQAKAAGLRIRGYVSCVAGCPYEGRIDPRAVADVAKDLLDMGCYEISLGDTIGVGRPREIQAMLEVVAKAISVRQLAIHCHDTYGQALANIYASLQFGVRVVDSSVAGLGGCPYAKGATGNVATEDVVYMLEGNGFETGVDLKELARTGQWISSELGRPTGSRVARALLSK</sequence>
<gene>
    <name evidence="8" type="ORF">LPJ64_001376</name>
</gene>
<evidence type="ECO:0000313" key="9">
    <source>
        <dbReference type="Proteomes" id="UP001145021"/>
    </source>
</evidence>
<feature type="domain" description="Pyruvate carboxyltransferase" evidence="7">
    <location>
        <begin position="57"/>
        <end position="324"/>
    </location>
</feature>
<evidence type="ECO:0000256" key="2">
    <source>
        <dbReference type="ARBA" id="ARBA00009405"/>
    </source>
</evidence>
<dbReference type="InterPro" id="IPR013785">
    <property type="entry name" value="Aldolase_TIM"/>
</dbReference>
<dbReference type="GO" id="GO:0006552">
    <property type="term" value="P:L-leucine catabolic process"/>
    <property type="evidence" value="ECO:0007669"/>
    <property type="project" value="TreeGrafter"/>
</dbReference>
<evidence type="ECO:0000259" key="7">
    <source>
        <dbReference type="PROSITE" id="PS50991"/>
    </source>
</evidence>
<accession>A0A9W7XP31</accession>
<evidence type="ECO:0000256" key="5">
    <source>
        <dbReference type="ARBA" id="ARBA00023239"/>
    </source>
</evidence>
<evidence type="ECO:0000256" key="4">
    <source>
        <dbReference type="ARBA" id="ARBA00022723"/>
    </source>
</evidence>